<dbReference type="InterPro" id="IPR010364">
    <property type="entry name" value="Uncharacterised_IM_CreD"/>
</dbReference>
<evidence type="ECO:0000256" key="1">
    <source>
        <dbReference type="SAM" id="Phobius"/>
    </source>
</evidence>
<evidence type="ECO:0000313" key="2">
    <source>
        <dbReference type="EMBL" id="QYR52157.1"/>
    </source>
</evidence>
<sequence>MQLFLKAVMIFFVTIVIVIALALIGDVVRDRQDYRAQAIQDIAANVGNAQTFAGPVLVLPYVETRVVTETDQNGKSVLKQIRTDKRQYIFPTRLTVSGSLPTGERARGMHKVRVYEWKGHATAQFNTQLAADDASVQRTFSKPWLSYELSDPQGLQGVPSLTINGVSTVVRPGAGFRSGNGIHITMAAPKPGDHLTFDAALTIALRGTQSFSVLPLGDDNRIDLPSDWNAPKFVGASPEQDRVAKGFAAHWRVSALSVNAQDPFILGKSVSQRPDLPDSSNIETDVPGRISVVFIDPVDAYASTARAVKYGLLFLAVTFAGFFLFEFMKRAPIHPIQYLLVGLAMAIFFLLLLSFGEHVTFGLSYLVAAIACVGLISWYLAGVLGSWKAAFGFSALLAALYGVLYGVLISEDNALIMGSALLFVLLAAIMTLTRKVDWYAVSKPSSGWKGLFGSQSETRK</sequence>
<keyword evidence="3" id="KW-1185">Reference proteome</keyword>
<accession>A0ABX8WM43</accession>
<keyword evidence="1" id="KW-0812">Transmembrane</keyword>
<feature type="transmembrane region" description="Helical" evidence="1">
    <location>
        <begin position="7"/>
        <end position="25"/>
    </location>
</feature>
<keyword evidence="1" id="KW-1133">Transmembrane helix</keyword>
<dbReference type="PANTHER" id="PTHR30092">
    <property type="entry name" value="INNER MEMBRANE PROTEIN CRED"/>
    <property type="match status" value="1"/>
</dbReference>
<dbReference type="RefSeq" id="WP_220378944.1">
    <property type="nucleotide sequence ID" value="NZ_CP080544.1"/>
</dbReference>
<feature type="transmembrane region" description="Helical" evidence="1">
    <location>
        <begin position="414"/>
        <end position="433"/>
    </location>
</feature>
<dbReference type="NCBIfam" id="NF008712">
    <property type="entry name" value="PRK11715.1-1"/>
    <property type="match status" value="1"/>
</dbReference>
<dbReference type="EMBL" id="CP080544">
    <property type="protein sequence ID" value="QYR52157.1"/>
    <property type="molecule type" value="Genomic_DNA"/>
</dbReference>
<dbReference type="Proteomes" id="UP000824755">
    <property type="component" value="Chromosome"/>
</dbReference>
<feature type="transmembrane region" description="Helical" evidence="1">
    <location>
        <begin position="362"/>
        <end position="382"/>
    </location>
</feature>
<gene>
    <name evidence="2" type="ORF">H8L67_05920</name>
</gene>
<reference evidence="2 3" key="1">
    <citation type="submission" date="2021-08" db="EMBL/GenBank/DDBJ databases">
        <title>Lysobacter sp. strain CJ11 Genome sequencing and assembly.</title>
        <authorList>
            <person name="Kim I."/>
        </authorList>
    </citation>
    <scope>NUCLEOTIDE SEQUENCE [LARGE SCALE GENOMIC DNA]</scope>
    <source>
        <strain evidence="2 3">CJ11</strain>
    </source>
</reference>
<protein>
    <submittedName>
        <fullName evidence="2">Cell envelope integrity protein CreD</fullName>
    </submittedName>
</protein>
<evidence type="ECO:0000313" key="3">
    <source>
        <dbReference type="Proteomes" id="UP000824755"/>
    </source>
</evidence>
<name>A0ABX8WM43_9GAMM</name>
<proteinExistence type="predicted"/>
<dbReference type="Pfam" id="PF06123">
    <property type="entry name" value="CreD"/>
    <property type="match status" value="1"/>
</dbReference>
<organism evidence="2 3">
    <name type="scientific">Lysobacter soyae</name>
    <dbReference type="NCBI Taxonomy" id="2764185"/>
    <lineage>
        <taxon>Bacteria</taxon>
        <taxon>Pseudomonadati</taxon>
        <taxon>Pseudomonadota</taxon>
        <taxon>Gammaproteobacteria</taxon>
        <taxon>Lysobacterales</taxon>
        <taxon>Lysobacteraceae</taxon>
        <taxon>Lysobacter</taxon>
    </lineage>
</organism>
<dbReference type="PANTHER" id="PTHR30092:SF0">
    <property type="entry name" value="INNER MEMBRANE PROTEIN CRED"/>
    <property type="match status" value="1"/>
</dbReference>
<feature type="transmembrane region" description="Helical" evidence="1">
    <location>
        <begin position="337"/>
        <end position="356"/>
    </location>
</feature>
<dbReference type="PIRSF" id="PIRSF004548">
    <property type="entry name" value="CreD"/>
    <property type="match status" value="1"/>
</dbReference>
<feature type="transmembrane region" description="Helical" evidence="1">
    <location>
        <begin position="307"/>
        <end position="325"/>
    </location>
</feature>
<feature type="transmembrane region" description="Helical" evidence="1">
    <location>
        <begin position="389"/>
        <end position="408"/>
    </location>
</feature>
<keyword evidence="1" id="KW-0472">Membrane</keyword>